<feature type="compositionally biased region" description="Low complexity" evidence="1">
    <location>
        <begin position="62"/>
        <end position="73"/>
    </location>
</feature>
<reference evidence="4" key="1">
    <citation type="submission" date="2016-10" db="EMBL/GenBank/DDBJ databases">
        <authorList>
            <person name="Varghese N."/>
            <person name="Submissions S."/>
        </authorList>
    </citation>
    <scope>NUCLEOTIDE SEQUENCE [LARGE SCALE GENOMIC DNA]</scope>
    <source>
        <strain evidence="4">DSM 21368</strain>
    </source>
</reference>
<proteinExistence type="predicted"/>
<organism evidence="3 4">
    <name type="scientific">Ruania alba</name>
    <dbReference type="NCBI Taxonomy" id="648782"/>
    <lineage>
        <taxon>Bacteria</taxon>
        <taxon>Bacillati</taxon>
        <taxon>Actinomycetota</taxon>
        <taxon>Actinomycetes</taxon>
        <taxon>Micrococcales</taxon>
        <taxon>Ruaniaceae</taxon>
        <taxon>Ruania</taxon>
    </lineage>
</organism>
<dbReference type="EMBL" id="FNTX01000001">
    <property type="protein sequence ID" value="SEE02681.1"/>
    <property type="molecule type" value="Genomic_DNA"/>
</dbReference>
<sequence length="163" mass="17118">MPPGTPDDSDSPTDRPEPSDADVDARWAEITAQLGELRAPTDSPGPAEPSDEHGTLAGADRPAGGVPAAPSGPRDYEVPDDADEAGFIPPDPPPLRATDPLPTVAWFFALGGPILTVLFLIVWPAAPPVVYLTAILASIAGWLILLWRMPRGRRDDSDDGAVV</sequence>
<feature type="transmembrane region" description="Helical" evidence="2">
    <location>
        <begin position="104"/>
        <end position="123"/>
    </location>
</feature>
<dbReference type="RefSeq" id="WP_089772221.1">
    <property type="nucleotide sequence ID" value="NZ_FNTX01000001.1"/>
</dbReference>
<dbReference type="AlphaFoldDB" id="A0A1H5FH17"/>
<evidence type="ECO:0000256" key="1">
    <source>
        <dbReference type="SAM" id="MobiDB-lite"/>
    </source>
</evidence>
<feature type="region of interest" description="Disordered" evidence="1">
    <location>
        <begin position="1"/>
        <end position="94"/>
    </location>
</feature>
<dbReference type="OrthoDB" id="5147993at2"/>
<protein>
    <recommendedName>
        <fullName evidence="5">DUF308 domain-containing protein</fullName>
    </recommendedName>
</protein>
<accession>A0A1H5FH17</accession>
<evidence type="ECO:0000313" key="3">
    <source>
        <dbReference type="EMBL" id="SEE02681.1"/>
    </source>
</evidence>
<keyword evidence="2" id="KW-0812">Transmembrane</keyword>
<evidence type="ECO:0000256" key="2">
    <source>
        <dbReference type="SAM" id="Phobius"/>
    </source>
</evidence>
<feature type="transmembrane region" description="Helical" evidence="2">
    <location>
        <begin position="129"/>
        <end position="147"/>
    </location>
</feature>
<gene>
    <name evidence="3" type="ORF">SAMN04488554_1338</name>
</gene>
<evidence type="ECO:0008006" key="5">
    <source>
        <dbReference type="Google" id="ProtNLM"/>
    </source>
</evidence>
<name>A0A1H5FH17_9MICO</name>
<evidence type="ECO:0000313" key="4">
    <source>
        <dbReference type="Proteomes" id="UP000199220"/>
    </source>
</evidence>
<feature type="compositionally biased region" description="Basic and acidic residues" evidence="1">
    <location>
        <begin position="12"/>
        <end position="27"/>
    </location>
</feature>
<keyword evidence="2" id="KW-1133">Transmembrane helix</keyword>
<keyword evidence="4" id="KW-1185">Reference proteome</keyword>
<keyword evidence="2" id="KW-0472">Membrane</keyword>
<dbReference type="Proteomes" id="UP000199220">
    <property type="component" value="Unassembled WGS sequence"/>
</dbReference>
<dbReference type="STRING" id="648782.SAMN04488554_1338"/>